<proteinExistence type="predicted"/>
<accession>A0A3G7TRR8</accession>
<dbReference type="EMBL" id="CP027753">
    <property type="protein sequence ID" value="AZE48936.1"/>
    <property type="molecule type" value="Genomic_DNA"/>
</dbReference>
<organism evidence="1 2">
    <name type="scientific">Pseudomonas chlororaphis</name>
    <dbReference type="NCBI Taxonomy" id="587753"/>
    <lineage>
        <taxon>Bacteria</taxon>
        <taxon>Pseudomonadati</taxon>
        <taxon>Pseudomonadota</taxon>
        <taxon>Gammaproteobacteria</taxon>
        <taxon>Pseudomonadales</taxon>
        <taxon>Pseudomonadaceae</taxon>
        <taxon>Pseudomonas</taxon>
    </lineage>
</organism>
<evidence type="ECO:0000313" key="1">
    <source>
        <dbReference type="EMBL" id="AZE48936.1"/>
    </source>
</evidence>
<gene>
    <name evidence="1" type="ORF">C4K04_3264</name>
</gene>
<reference evidence="1 2" key="1">
    <citation type="submission" date="2018-03" db="EMBL/GenBank/DDBJ databases">
        <title>Diversity of phytobeneficial traits revealed by whole-genome analysis of worldwide-isolated phenazine-producing Pseudomonas spp.</title>
        <authorList>
            <person name="Biessy A."/>
            <person name="Novinscak A."/>
            <person name="Blom J."/>
            <person name="Leger G."/>
            <person name="Thomashow L.S."/>
            <person name="Cazorla F.M."/>
            <person name="Josic D."/>
            <person name="Filion M."/>
        </authorList>
    </citation>
    <scope>NUCLEOTIDE SEQUENCE [LARGE SCALE GENOMIC DNA]</scope>
    <source>
        <strain evidence="1 2">B25</strain>
    </source>
</reference>
<evidence type="ECO:0000313" key="2">
    <source>
        <dbReference type="Proteomes" id="UP000268048"/>
    </source>
</evidence>
<name>A0A3G7TRR8_9PSED</name>
<dbReference type="Proteomes" id="UP000268048">
    <property type="component" value="Chromosome"/>
</dbReference>
<protein>
    <submittedName>
        <fullName evidence="1">Uncharacterized protein</fullName>
    </submittedName>
</protein>
<sequence>MENFICDTKTNIKYKITCRIWFCIALLIEGFPSGKKSPAEAGL</sequence>
<dbReference type="AlphaFoldDB" id="A0A3G7TRR8"/>